<dbReference type="InterPro" id="IPR005294">
    <property type="entry name" value="ATP_synth_F1_asu"/>
</dbReference>
<keyword evidence="7" id="KW-0472">Membrane</keyword>
<keyword evidence="8" id="KW-0139">CF(1)</keyword>
<sequence>MAIKAEEISSIIKQRIEGFEGQLELKEVGTVISVGDGIARLYGLENCLAGEMLEFPGGVIGMALNLEEDNVGAVLLGSDIGISEGDEVKRTGRIFDVPVGPELVGRVVNAIGQPIDGKGPINAKETGPIERIAPGVIDRKSVHEPMQTGIKAIDSMIPIGRGQRELIIGDRQTGKTAIALDTILNQKGQDVYCIYVAIGQKRSNVANVVALLEEHGAMEYTTVVAATASEPAPLQYMAPYAGCAIGEWFRDNKKHALIIYDDLSKQAAAYRQLSLLLRRPPGREAYPGDVFFCHSRLLERASKLNDKLGAGSLTALPIIETQAGDVS</sequence>
<dbReference type="SUPFAM" id="SSF50615">
    <property type="entry name" value="N-terminal domain of alpha and beta subunits of F1 ATP synthase"/>
    <property type="match status" value="1"/>
</dbReference>
<keyword evidence="9" id="KW-0066">ATP synthesis</keyword>
<proteinExistence type="inferred from homology"/>
<dbReference type="GO" id="GO:0045259">
    <property type="term" value="C:proton-transporting ATP synthase complex"/>
    <property type="evidence" value="ECO:0007669"/>
    <property type="project" value="UniProtKB-KW"/>
</dbReference>
<evidence type="ECO:0000256" key="7">
    <source>
        <dbReference type="ARBA" id="ARBA00023136"/>
    </source>
</evidence>
<evidence type="ECO:0000256" key="8">
    <source>
        <dbReference type="ARBA" id="ARBA00023196"/>
    </source>
</evidence>
<feature type="domain" description="ATPase F1/V1/A1 complex alpha/beta subunit nucleotide-binding" evidence="10">
    <location>
        <begin position="149"/>
        <end position="327"/>
    </location>
</feature>
<gene>
    <name evidence="12" type="ORF">MNBD_NITROSPINAE01-403</name>
</gene>
<keyword evidence="5" id="KW-0067">ATP-binding</keyword>
<reference evidence="12" key="1">
    <citation type="submission" date="2018-06" db="EMBL/GenBank/DDBJ databases">
        <authorList>
            <person name="Zhirakovskaya E."/>
        </authorList>
    </citation>
    <scope>NUCLEOTIDE SEQUENCE</scope>
</reference>
<evidence type="ECO:0000259" key="11">
    <source>
        <dbReference type="Pfam" id="PF02874"/>
    </source>
</evidence>
<dbReference type="Gene3D" id="2.40.30.20">
    <property type="match status" value="1"/>
</dbReference>
<protein>
    <submittedName>
        <fullName evidence="12">ATP synthase alpha chain</fullName>
        <ecNumber evidence="12">3.6.3.14</ecNumber>
    </submittedName>
</protein>
<dbReference type="Pfam" id="PF02874">
    <property type="entry name" value="ATP-synt_ab_N"/>
    <property type="match status" value="1"/>
</dbReference>
<dbReference type="EC" id="3.6.3.14" evidence="12"/>
<dbReference type="GO" id="GO:0016787">
    <property type="term" value="F:hydrolase activity"/>
    <property type="evidence" value="ECO:0007669"/>
    <property type="project" value="UniProtKB-KW"/>
</dbReference>
<evidence type="ECO:0000256" key="5">
    <source>
        <dbReference type="ARBA" id="ARBA00022840"/>
    </source>
</evidence>
<evidence type="ECO:0000256" key="2">
    <source>
        <dbReference type="ARBA" id="ARBA00008936"/>
    </source>
</evidence>
<comment type="subcellular location">
    <subcellularLocation>
        <location evidence="1">Membrane</location>
    </subcellularLocation>
</comment>
<organism evidence="12">
    <name type="scientific">hydrothermal vent metagenome</name>
    <dbReference type="NCBI Taxonomy" id="652676"/>
    <lineage>
        <taxon>unclassified sequences</taxon>
        <taxon>metagenomes</taxon>
        <taxon>ecological metagenomes</taxon>
    </lineage>
</organism>
<dbReference type="InterPro" id="IPR000194">
    <property type="entry name" value="ATPase_F1/V1/A1_a/bsu_nucl-bd"/>
</dbReference>
<name>A0A3B1BG41_9ZZZZ</name>
<dbReference type="FunFam" id="2.40.30.20:FF:000001">
    <property type="entry name" value="ATP synthase subunit alpha"/>
    <property type="match status" value="1"/>
</dbReference>
<dbReference type="EMBL" id="UOGC01000048">
    <property type="protein sequence ID" value="VAX17236.1"/>
    <property type="molecule type" value="Genomic_DNA"/>
</dbReference>
<dbReference type="GO" id="GO:0043531">
    <property type="term" value="F:ADP binding"/>
    <property type="evidence" value="ECO:0007669"/>
    <property type="project" value="TreeGrafter"/>
</dbReference>
<keyword evidence="3" id="KW-0813">Transport</keyword>
<dbReference type="InterPro" id="IPR033732">
    <property type="entry name" value="ATP_synth_F1_a_nt-bd_dom"/>
</dbReference>
<dbReference type="FunFam" id="3.40.50.300:FF:000002">
    <property type="entry name" value="ATP synthase subunit alpha"/>
    <property type="match status" value="1"/>
</dbReference>
<dbReference type="InterPro" id="IPR027417">
    <property type="entry name" value="P-loop_NTPase"/>
</dbReference>
<evidence type="ECO:0000313" key="12">
    <source>
        <dbReference type="EMBL" id="VAX17236.1"/>
    </source>
</evidence>
<accession>A0A3B1BG41</accession>
<dbReference type="NCBIfam" id="TIGR00962">
    <property type="entry name" value="atpA"/>
    <property type="match status" value="1"/>
</dbReference>
<dbReference type="InterPro" id="IPR004100">
    <property type="entry name" value="ATPase_F1/V1/A1_a/bsu_N"/>
</dbReference>
<keyword evidence="12" id="KW-0378">Hydrolase</keyword>
<evidence type="ECO:0000256" key="3">
    <source>
        <dbReference type="ARBA" id="ARBA00022448"/>
    </source>
</evidence>
<dbReference type="CDD" id="cd18116">
    <property type="entry name" value="ATP-synt_F1_alpha_N"/>
    <property type="match status" value="1"/>
</dbReference>
<comment type="similarity">
    <text evidence="2">Belongs to the ATPase alpha/beta chains family.</text>
</comment>
<dbReference type="AlphaFoldDB" id="A0A3B1BG41"/>
<feature type="domain" description="ATPase F1/V1/A1 complex alpha/beta subunit N-terminal" evidence="11">
    <location>
        <begin position="26"/>
        <end position="92"/>
    </location>
</feature>
<evidence type="ECO:0000256" key="6">
    <source>
        <dbReference type="ARBA" id="ARBA00023065"/>
    </source>
</evidence>
<dbReference type="PANTHER" id="PTHR48082">
    <property type="entry name" value="ATP SYNTHASE SUBUNIT ALPHA, MITOCHONDRIAL"/>
    <property type="match status" value="1"/>
</dbReference>
<dbReference type="PANTHER" id="PTHR48082:SF2">
    <property type="entry name" value="ATP SYNTHASE SUBUNIT ALPHA, MITOCHONDRIAL"/>
    <property type="match status" value="1"/>
</dbReference>
<dbReference type="Pfam" id="PF00006">
    <property type="entry name" value="ATP-synt_ab"/>
    <property type="match status" value="1"/>
</dbReference>
<dbReference type="CDD" id="cd01132">
    <property type="entry name" value="F1-ATPase_alpha_CD"/>
    <property type="match status" value="1"/>
</dbReference>
<keyword evidence="4" id="KW-0547">Nucleotide-binding</keyword>
<dbReference type="Gene3D" id="3.40.50.300">
    <property type="entry name" value="P-loop containing nucleotide triphosphate hydrolases"/>
    <property type="match status" value="1"/>
</dbReference>
<evidence type="ECO:0000259" key="10">
    <source>
        <dbReference type="Pfam" id="PF00006"/>
    </source>
</evidence>
<feature type="non-terminal residue" evidence="12">
    <location>
        <position position="327"/>
    </location>
</feature>
<dbReference type="GO" id="GO:0005524">
    <property type="term" value="F:ATP binding"/>
    <property type="evidence" value="ECO:0007669"/>
    <property type="project" value="UniProtKB-KW"/>
</dbReference>
<evidence type="ECO:0000256" key="9">
    <source>
        <dbReference type="ARBA" id="ARBA00023310"/>
    </source>
</evidence>
<keyword evidence="6" id="KW-0406">Ion transport</keyword>
<dbReference type="InterPro" id="IPR036121">
    <property type="entry name" value="ATPase_F1/V1/A1_a/bsu_N_sf"/>
</dbReference>
<dbReference type="GO" id="GO:0046933">
    <property type="term" value="F:proton-transporting ATP synthase activity, rotational mechanism"/>
    <property type="evidence" value="ECO:0007669"/>
    <property type="project" value="InterPro"/>
</dbReference>
<dbReference type="SUPFAM" id="SSF52540">
    <property type="entry name" value="P-loop containing nucleoside triphosphate hydrolases"/>
    <property type="match status" value="1"/>
</dbReference>
<evidence type="ECO:0000256" key="1">
    <source>
        <dbReference type="ARBA" id="ARBA00004370"/>
    </source>
</evidence>
<dbReference type="InterPro" id="IPR023366">
    <property type="entry name" value="ATP_synth_asu-like_sf"/>
</dbReference>
<evidence type="ECO:0000256" key="4">
    <source>
        <dbReference type="ARBA" id="ARBA00022741"/>
    </source>
</evidence>